<dbReference type="WBParaSite" id="TCLT_0000811301-mRNA-1">
    <property type="protein sequence ID" value="TCLT_0000811301-mRNA-1"/>
    <property type="gene ID" value="TCLT_0000811301"/>
</dbReference>
<proteinExistence type="predicted"/>
<gene>
    <name evidence="1" type="ORF">TCLT_LOCUS8102</name>
</gene>
<reference evidence="3" key="1">
    <citation type="submission" date="2016-04" db="UniProtKB">
        <authorList>
            <consortium name="WormBaseParasite"/>
        </authorList>
    </citation>
    <scope>IDENTIFICATION</scope>
</reference>
<dbReference type="OMA" id="HPWTATK"/>
<dbReference type="OrthoDB" id="5827722at2759"/>
<dbReference type="Proteomes" id="UP000276776">
    <property type="component" value="Unassembled WGS sequence"/>
</dbReference>
<accession>A0A0N5D543</accession>
<dbReference type="EMBL" id="UYYF01004583">
    <property type="protein sequence ID" value="VDN05626.1"/>
    <property type="molecule type" value="Genomic_DNA"/>
</dbReference>
<evidence type="ECO:0000313" key="2">
    <source>
        <dbReference type="Proteomes" id="UP000276776"/>
    </source>
</evidence>
<dbReference type="AlphaFoldDB" id="A0A0N5D543"/>
<sequence length="537" mass="62334">MSDVCEQPVFTEEKVSKELERIGIIDRVLAKYGALTIKGVYKIIYNVDEGKNFERLNDLKTFLDSHSNVYDVSFDLVRNRPPEFRLMFVNLINSLHHATDKKLNRNFVSHEIDRFDSAFLKQYINIEGTRKFFKRHKNFFIVHPDSTVSLNPLCFSVPSAWECKALSFNTKTLKYDKSIVITGVGRIISKLRNMQYIKIEIVHGAWKGEVICGLSKNVSGEFNLAAKFPLGSLVKVQAYRVYEGAHSWSASRILPLDDHHDIWRVTKTEKIDGSLAKFKSVCQDEKDESSSFPDSSFIHLRVVQINSEISQMNESVVKSVSGKFEIESAIENCKTKMVNGLDSVQMKFCNLVINDEIKKINDIDKCLRDGPKTFKQMFDKLINGDTFSYYSYMVNFVTIRTHLYEISGGWVKMRNTFYRTQLLKFLHYINTKSEKEITVNMLQRFIVVKMMILFLKFQISCHISNTLSTRKADDLVDEFFNCAKNMDTFLTFLEEHASIIELAEACGEQFIFLRGTYFDNFSLFLPKFRFRNYILMN</sequence>
<dbReference type="STRING" id="103827.A0A0N5D543"/>
<evidence type="ECO:0000313" key="1">
    <source>
        <dbReference type="EMBL" id="VDN05626.1"/>
    </source>
</evidence>
<name>A0A0N5D543_THECL</name>
<evidence type="ECO:0000313" key="3">
    <source>
        <dbReference type="WBParaSite" id="TCLT_0000811301-mRNA-1"/>
    </source>
</evidence>
<organism evidence="3">
    <name type="scientific">Thelazia callipaeda</name>
    <name type="common">Oriental eyeworm</name>
    <name type="synonym">Parasitic nematode</name>
    <dbReference type="NCBI Taxonomy" id="103827"/>
    <lineage>
        <taxon>Eukaryota</taxon>
        <taxon>Metazoa</taxon>
        <taxon>Ecdysozoa</taxon>
        <taxon>Nematoda</taxon>
        <taxon>Chromadorea</taxon>
        <taxon>Rhabditida</taxon>
        <taxon>Spirurina</taxon>
        <taxon>Spiruromorpha</taxon>
        <taxon>Thelazioidea</taxon>
        <taxon>Thelaziidae</taxon>
        <taxon>Thelazia</taxon>
    </lineage>
</organism>
<reference evidence="1 2" key="2">
    <citation type="submission" date="2018-11" db="EMBL/GenBank/DDBJ databases">
        <authorList>
            <consortium name="Pathogen Informatics"/>
        </authorList>
    </citation>
    <scope>NUCLEOTIDE SEQUENCE [LARGE SCALE GENOMIC DNA]</scope>
</reference>
<protein>
    <submittedName>
        <fullName evidence="3">RNA-dependent RNA polymerase</fullName>
    </submittedName>
</protein>
<keyword evidence="2" id="KW-1185">Reference proteome</keyword>